<dbReference type="EMBL" id="CP060007">
    <property type="protein sequence ID" value="QNA46710.1"/>
    <property type="molecule type" value="Genomic_DNA"/>
</dbReference>
<evidence type="ECO:0000256" key="1">
    <source>
        <dbReference type="ARBA" id="ARBA00022801"/>
    </source>
</evidence>
<dbReference type="InterPro" id="IPR013783">
    <property type="entry name" value="Ig-like_fold"/>
</dbReference>
<keyword evidence="4" id="KW-1185">Reference proteome</keyword>
<proteinExistence type="predicted"/>
<evidence type="ECO:0000259" key="2">
    <source>
        <dbReference type="Pfam" id="PF03629"/>
    </source>
</evidence>
<dbReference type="PANTHER" id="PTHR22901:SF0">
    <property type="entry name" value="SIALATE O-ACETYLESTERASE"/>
    <property type="match status" value="1"/>
</dbReference>
<protein>
    <submittedName>
        <fullName evidence="3">Sialate O-acetylesterase</fullName>
    </submittedName>
</protein>
<gene>
    <name evidence="3" type="ORF">H4075_07320</name>
</gene>
<dbReference type="GO" id="GO:0001681">
    <property type="term" value="F:sialate O-acetylesterase activity"/>
    <property type="evidence" value="ECO:0007669"/>
    <property type="project" value="InterPro"/>
</dbReference>
<name>A0A7G5XMK7_9BACT</name>
<evidence type="ECO:0000313" key="3">
    <source>
        <dbReference type="EMBL" id="QNA46710.1"/>
    </source>
</evidence>
<sequence>MSSFLAIQSFSQTRLPGMFSDNMVLQQQELASVWGIDKPGAKISVRGSWGNNATATTDANGHWKLKLQTPAAGGPYTLVIKGSKEISLKNVLIGEVWFCSGQSNMEMPVKGYNNQPVIGSNETILNSANDNIRFLNTPRSSSITPLYDVKGEWKVAGPATTGNFSATAYYFAKKIQSVLGVPVGIIQSAWGASTIESWMDKESLSAFKNKMIPATLPDSFPNRTPTILYNSMLHPYVGYTLKGVLWYQGEANRENANEYHALFTSMINSWRTQWQQGDFPFYFVQIAPFEPGKINAAFLREAQLQTMLSVKNTAMAVTMDIGERTVIHPAQKEQVGNRLAYWALAKDYNIKGIAFSGPVYKQLEKTTNGRLMLTFDYCEQGLSSFGKPLTDFEIAGEDKIFYPAQAMIRNDKSGVLVVWNDAVKNPVSVRYAFKNWAEGSLFNTQGLPASSFRTDNW</sequence>
<reference evidence="4" key="1">
    <citation type="submission" date="2020-08" db="EMBL/GenBank/DDBJ databases">
        <title>Lacibacter sp. S13-6-6 genome sequencing.</title>
        <authorList>
            <person name="Jin L."/>
        </authorList>
    </citation>
    <scope>NUCLEOTIDE SEQUENCE [LARGE SCALE GENOMIC DNA]</scope>
    <source>
        <strain evidence="4">S13-6-6</strain>
    </source>
</reference>
<dbReference type="PANTHER" id="PTHR22901">
    <property type="entry name" value="SIALATE O-ACETYLESTERASE"/>
    <property type="match status" value="1"/>
</dbReference>
<dbReference type="InterPro" id="IPR039329">
    <property type="entry name" value="SIAE"/>
</dbReference>
<accession>A0A7G5XMK7</accession>
<dbReference type="AlphaFoldDB" id="A0A7G5XMK7"/>
<dbReference type="KEGG" id="lacs:H4075_07320"/>
<dbReference type="Gene3D" id="3.40.50.1110">
    <property type="entry name" value="SGNH hydrolase"/>
    <property type="match status" value="1"/>
</dbReference>
<dbReference type="SUPFAM" id="SSF52266">
    <property type="entry name" value="SGNH hydrolase"/>
    <property type="match status" value="1"/>
</dbReference>
<dbReference type="GO" id="GO:0005975">
    <property type="term" value="P:carbohydrate metabolic process"/>
    <property type="evidence" value="ECO:0007669"/>
    <property type="project" value="TreeGrafter"/>
</dbReference>
<dbReference type="InterPro" id="IPR036514">
    <property type="entry name" value="SGNH_hydro_sf"/>
</dbReference>
<organism evidence="3 4">
    <name type="scientific">Lacibacter sediminis</name>
    <dbReference type="NCBI Taxonomy" id="2760713"/>
    <lineage>
        <taxon>Bacteria</taxon>
        <taxon>Pseudomonadati</taxon>
        <taxon>Bacteroidota</taxon>
        <taxon>Chitinophagia</taxon>
        <taxon>Chitinophagales</taxon>
        <taxon>Chitinophagaceae</taxon>
        <taxon>Lacibacter</taxon>
    </lineage>
</organism>
<evidence type="ECO:0000313" key="4">
    <source>
        <dbReference type="Proteomes" id="UP000515344"/>
    </source>
</evidence>
<keyword evidence="1" id="KW-0378">Hydrolase</keyword>
<dbReference type="Pfam" id="PF03629">
    <property type="entry name" value="SASA"/>
    <property type="match status" value="1"/>
</dbReference>
<feature type="domain" description="Sialate O-acetylesterase" evidence="2">
    <location>
        <begin position="95"/>
        <end position="340"/>
    </location>
</feature>
<dbReference type="Gene3D" id="2.60.40.10">
    <property type="entry name" value="Immunoglobulins"/>
    <property type="match status" value="1"/>
</dbReference>
<dbReference type="InterPro" id="IPR005181">
    <property type="entry name" value="SASA"/>
</dbReference>
<dbReference type="Proteomes" id="UP000515344">
    <property type="component" value="Chromosome"/>
</dbReference>